<evidence type="ECO:0000313" key="1">
    <source>
        <dbReference type="EMBL" id="OCS85647.1"/>
    </source>
</evidence>
<dbReference type="Proteomes" id="UP000093199">
    <property type="component" value="Unassembled WGS sequence"/>
</dbReference>
<proteinExistence type="predicted"/>
<evidence type="ECO:0000313" key="2">
    <source>
        <dbReference type="Proteomes" id="UP000093199"/>
    </source>
</evidence>
<name>A0A1C0YEQ6_9BACL</name>
<dbReference type="EMBL" id="MASJ01000012">
    <property type="protein sequence ID" value="OCS85647.1"/>
    <property type="molecule type" value="Genomic_DNA"/>
</dbReference>
<gene>
    <name evidence="1" type="ORF">A6M13_03015</name>
</gene>
<reference evidence="1 2" key="1">
    <citation type="submission" date="2016-07" db="EMBL/GenBank/DDBJ databases">
        <title>Caryophanon tenue genome sequencing.</title>
        <authorList>
            <person name="Verma A."/>
            <person name="Pal Y."/>
            <person name="Krishnamurthi S."/>
        </authorList>
    </citation>
    <scope>NUCLEOTIDE SEQUENCE [LARGE SCALE GENOMIC DNA]</scope>
    <source>
        <strain evidence="1 2">DSM 14152</strain>
    </source>
</reference>
<organism evidence="1 2">
    <name type="scientific">Caryophanon tenue</name>
    <dbReference type="NCBI Taxonomy" id="33978"/>
    <lineage>
        <taxon>Bacteria</taxon>
        <taxon>Bacillati</taxon>
        <taxon>Bacillota</taxon>
        <taxon>Bacilli</taxon>
        <taxon>Bacillales</taxon>
        <taxon>Caryophanaceae</taxon>
        <taxon>Caryophanon</taxon>
    </lineage>
</organism>
<dbReference type="STRING" id="33978.A6M13_03015"/>
<dbReference type="RefSeq" id="WP_066544848.1">
    <property type="nucleotide sequence ID" value="NZ_MASJ01000012.1"/>
</dbReference>
<accession>A0A1C0YEQ6</accession>
<keyword evidence="2" id="KW-1185">Reference proteome</keyword>
<comment type="caution">
    <text evidence="1">The sequence shown here is derived from an EMBL/GenBank/DDBJ whole genome shotgun (WGS) entry which is preliminary data.</text>
</comment>
<protein>
    <submittedName>
        <fullName evidence="1">Uncharacterized protein</fullName>
    </submittedName>
</protein>
<sequence>MTKQFISPDRDSMIAIDEVHQKIVVVFRQPQQRNFLTTYNYDHKIFSFQQLDGAEVLEDKRPLRKRFREDALSELHRPVKRMTTGRSLIPPEKISTLELRVMVREMTEASCHVNFWPLHTKVSKESKTYVQAKREIVTWDALL</sequence>
<dbReference type="AlphaFoldDB" id="A0A1C0YEQ6"/>